<dbReference type="CDD" id="cd04301">
    <property type="entry name" value="NAT_SF"/>
    <property type="match status" value="1"/>
</dbReference>
<proteinExistence type="predicted"/>
<evidence type="ECO:0000313" key="3">
    <source>
        <dbReference type="Proteomes" id="UP000037558"/>
    </source>
</evidence>
<reference evidence="3" key="1">
    <citation type="submission" date="2015-08" db="EMBL/GenBank/DDBJ databases">
        <title>Fjat-14210 dsm16467.</title>
        <authorList>
            <person name="Liu B."/>
            <person name="Wang J."/>
            <person name="Zhu Y."/>
            <person name="Liu G."/>
            <person name="Chen Q."/>
            <person name="Chen Z."/>
            <person name="Lan J."/>
            <person name="Che J."/>
            <person name="Ge C."/>
            <person name="Shi H."/>
            <person name="Pan Z."/>
            <person name="Liu X."/>
        </authorList>
    </citation>
    <scope>NUCLEOTIDE SEQUENCE [LARGE SCALE GENOMIC DNA]</scope>
    <source>
        <strain evidence="3">DSM 16467</strain>
    </source>
</reference>
<dbReference type="Pfam" id="PF00583">
    <property type="entry name" value="Acetyltransf_1"/>
    <property type="match status" value="1"/>
</dbReference>
<sequence length="180" mass="20683">MELTLIPSMWETNQLIVRDLQEAEIGDVQALYFQGSYLGEWDGRTYDSDYITQCFTTGDIPPGGTKHHFKIQVLRMKESHKIIGLLATYHGHPSSDVFYITYFYVDQRLQSQGLGREAMEQLLQCVKEANYTEIRANVAIKNWPALRFWTSLGLDRIQGVFGDRTHSSQSFADVELVKKL</sequence>
<comment type="caution">
    <text evidence="2">The sequence shown here is derived from an EMBL/GenBank/DDBJ whole genome shotgun (WGS) entry which is preliminary data.</text>
</comment>
<evidence type="ECO:0000313" key="2">
    <source>
        <dbReference type="EMBL" id="KOO44217.1"/>
    </source>
</evidence>
<dbReference type="EMBL" id="LILC01000016">
    <property type="protein sequence ID" value="KOO44217.1"/>
    <property type="molecule type" value="Genomic_DNA"/>
</dbReference>
<dbReference type="Gene3D" id="3.40.630.30">
    <property type="match status" value="1"/>
</dbReference>
<dbReference type="OrthoDB" id="9782266at2"/>
<name>A0A0M0L022_9BACI</name>
<dbReference type="Proteomes" id="UP000037558">
    <property type="component" value="Unassembled WGS sequence"/>
</dbReference>
<dbReference type="InterPro" id="IPR000182">
    <property type="entry name" value="GNAT_dom"/>
</dbReference>
<gene>
    <name evidence="2" type="ORF">AMD01_13060</name>
</gene>
<keyword evidence="3" id="KW-1185">Reference proteome</keyword>
<dbReference type="SUPFAM" id="SSF55729">
    <property type="entry name" value="Acyl-CoA N-acyltransferases (Nat)"/>
    <property type="match status" value="1"/>
</dbReference>
<dbReference type="AlphaFoldDB" id="A0A0M0L022"/>
<evidence type="ECO:0000259" key="1">
    <source>
        <dbReference type="PROSITE" id="PS51186"/>
    </source>
</evidence>
<dbReference type="PATRIC" id="fig|284581.3.peg.4730"/>
<dbReference type="RefSeq" id="WP_053401868.1">
    <property type="nucleotide sequence ID" value="NZ_LILC01000016.1"/>
</dbReference>
<dbReference type="PROSITE" id="PS51186">
    <property type="entry name" value="GNAT"/>
    <property type="match status" value="1"/>
</dbReference>
<dbReference type="STRING" id="284581.AMD01_13060"/>
<protein>
    <recommendedName>
        <fullName evidence="1">N-acetyltransferase domain-containing protein</fullName>
    </recommendedName>
</protein>
<accession>A0A0M0L022</accession>
<organism evidence="2 3">
    <name type="scientific">Priestia koreensis</name>
    <dbReference type="NCBI Taxonomy" id="284581"/>
    <lineage>
        <taxon>Bacteria</taxon>
        <taxon>Bacillati</taxon>
        <taxon>Bacillota</taxon>
        <taxon>Bacilli</taxon>
        <taxon>Bacillales</taxon>
        <taxon>Bacillaceae</taxon>
        <taxon>Priestia</taxon>
    </lineage>
</organism>
<feature type="domain" description="N-acetyltransferase" evidence="1">
    <location>
        <begin position="15"/>
        <end position="180"/>
    </location>
</feature>
<dbReference type="GO" id="GO:0016747">
    <property type="term" value="F:acyltransferase activity, transferring groups other than amino-acyl groups"/>
    <property type="evidence" value="ECO:0007669"/>
    <property type="project" value="InterPro"/>
</dbReference>
<dbReference type="InterPro" id="IPR016181">
    <property type="entry name" value="Acyl_CoA_acyltransferase"/>
</dbReference>